<keyword evidence="3" id="KW-0949">S-adenosyl-L-methionine</keyword>
<dbReference type="UniPathway" id="UPA00782"/>
<dbReference type="RefSeq" id="WP_073085727.1">
    <property type="nucleotide sequence ID" value="NZ_FRBL01000009.1"/>
</dbReference>
<keyword evidence="9" id="KW-1185">Reference proteome</keyword>
<dbReference type="SUPFAM" id="SSF102114">
    <property type="entry name" value="Radical SAM enzymes"/>
    <property type="match status" value="1"/>
</dbReference>
<keyword evidence="5" id="KW-0408">Iron</keyword>
<dbReference type="STRING" id="1419482.SAMN05444266_109228"/>
<gene>
    <name evidence="8" type="ORF">SAMN05444266_109228</name>
</gene>
<dbReference type="InterPro" id="IPR058240">
    <property type="entry name" value="rSAM_sf"/>
</dbReference>
<dbReference type="Pfam" id="PF04055">
    <property type="entry name" value="Radical_SAM"/>
    <property type="match status" value="1"/>
</dbReference>
<evidence type="ECO:0000313" key="9">
    <source>
        <dbReference type="Proteomes" id="UP000184420"/>
    </source>
</evidence>
<dbReference type="SFLD" id="SFLDG01067">
    <property type="entry name" value="SPASM/twitch_domain_containing"/>
    <property type="match status" value="1"/>
</dbReference>
<dbReference type="SFLD" id="SFLDG01386">
    <property type="entry name" value="main_SPASM_domain-containing"/>
    <property type="match status" value="1"/>
</dbReference>
<comment type="cofactor">
    <cofactor evidence="1">
        <name>[4Fe-4S] cluster</name>
        <dbReference type="ChEBI" id="CHEBI:49883"/>
    </cofactor>
</comment>
<keyword evidence="4" id="KW-0479">Metal-binding</keyword>
<evidence type="ECO:0000256" key="1">
    <source>
        <dbReference type="ARBA" id="ARBA00001966"/>
    </source>
</evidence>
<dbReference type="InterPro" id="IPR013785">
    <property type="entry name" value="Aldolase_TIM"/>
</dbReference>
<evidence type="ECO:0000256" key="3">
    <source>
        <dbReference type="ARBA" id="ARBA00022691"/>
    </source>
</evidence>
<evidence type="ECO:0000256" key="6">
    <source>
        <dbReference type="ARBA" id="ARBA00023014"/>
    </source>
</evidence>
<dbReference type="Gene3D" id="3.20.20.70">
    <property type="entry name" value="Aldolase class I"/>
    <property type="match status" value="1"/>
</dbReference>
<dbReference type="SMART" id="SM00729">
    <property type="entry name" value="Elp3"/>
    <property type="match status" value="1"/>
</dbReference>
<dbReference type="PANTHER" id="PTHR43787">
    <property type="entry name" value="FEMO COFACTOR BIOSYNTHESIS PROTEIN NIFB-RELATED"/>
    <property type="match status" value="1"/>
</dbReference>
<sequence>MKLSRFNTAVPYGEAIVYHNSFANKFLLLDSSLYDMLMVVKTPADLEELHEIHEDFYDALVQLGFIVEEEIDELQRARDLISSIDNQNHYFHLIVNPTMNCNFSCWYCYENHERKSKITDDVIDKIELLIENIFQQNPSIEIFSLSFFGGEPLLFYDKMSILMKRAKAITDRLGKELQISITSNGLLIDKEIIEELKGYIVSGFQITLDGNRDQHDQVRFVSKSRGSYDKIIANIKDLARNGFIVTLRINFTAANLNGLEDVINDLEDLTVEEKSLISLSMQKVFQEPGTPELVQRVAEFKEYAKQRHIFHRSAILADTVRSSCYADKVNEAVINYNGDVYKCNARDFNQKNKEGVLNEQGEIIWNEQHTRRLTPKLTNKPCQECSIMPICGGGCSQMVLENLDKEYCVHEFDENSKKQLVLEMFLDQQTTSI</sequence>
<dbReference type="OrthoDB" id="9808591at2"/>
<dbReference type="CDD" id="cd01335">
    <property type="entry name" value="Radical_SAM"/>
    <property type="match status" value="1"/>
</dbReference>
<evidence type="ECO:0000256" key="2">
    <source>
        <dbReference type="ARBA" id="ARBA00022485"/>
    </source>
</evidence>
<keyword evidence="6" id="KW-0411">Iron-sulfur</keyword>
<dbReference type="InterPro" id="IPR007197">
    <property type="entry name" value="rSAM"/>
</dbReference>
<dbReference type="Proteomes" id="UP000184420">
    <property type="component" value="Unassembled WGS sequence"/>
</dbReference>
<accession>A0A1M7KAR2</accession>
<evidence type="ECO:0000313" key="8">
    <source>
        <dbReference type="EMBL" id="SHM62318.1"/>
    </source>
</evidence>
<evidence type="ECO:0000256" key="4">
    <source>
        <dbReference type="ARBA" id="ARBA00022723"/>
    </source>
</evidence>
<keyword evidence="2" id="KW-0004">4Fe-4S</keyword>
<dbReference type="GO" id="GO:0051539">
    <property type="term" value="F:4 iron, 4 sulfur cluster binding"/>
    <property type="evidence" value="ECO:0007669"/>
    <property type="project" value="UniProtKB-KW"/>
</dbReference>
<reference evidence="8 9" key="1">
    <citation type="submission" date="2016-11" db="EMBL/GenBank/DDBJ databases">
        <authorList>
            <person name="Jaros S."/>
            <person name="Januszkiewicz K."/>
            <person name="Wedrychowicz H."/>
        </authorList>
    </citation>
    <scope>NUCLEOTIDE SEQUENCE [LARGE SCALE GENOMIC DNA]</scope>
    <source>
        <strain evidence="8 9">DSM 27406</strain>
    </source>
</reference>
<dbReference type="GO" id="GO:0046872">
    <property type="term" value="F:metal ion binding"/>
    <property type="evidence" value="ECO:0007669"/>
    <property type="project" value="UniProtKB-KW"/>
</dbReference>
<evidence type="ECO:0000259" key="7">
    <source>
        <dbReference type="PROSITE" id="PS51918"/>
    </source>
</evidence>
<dbReference type="InterPro" id="IPR006638">
    <property type="entry name" value="Elp3/MiaA/NifB-like_rSAM"/>
</dbReference>
<dbReference type="InterPro" id="IPR023867">
    <property type="entry name" value="Sulphatase_maturase_rSAM"/>
</dbReference>
<dbReference type="SFLD" id="SFLDG01384">
    <property type="entry name" value="thioether_bond_formation_requi"/>
    <property type="match status" value="1"/>
</dbReference>
<dbReference type="NCBIfam" id="TIGR04085">
    <property type="entry name" value="rSAM_more_4Fe4S"/>
    <property type="match status" value="1"/>
</dbReference>
<organism evidence="8 9">
    <name type="scientific">Chitinophaga jiangningensis</name>
    <dbReference type="NCBI Taxonomy" id="1419482"/>
    <lineage>
        <taxon>Bacteria</taxon>
        <taxon>Pseudomonadati</taxon>
        <taxon>Bacteroidota</taxon>
        <taxon>Chitinophagia</taxon>
        <taxon>Chitinophagales</taxon>
        <taxon>Chitinophagaceae</taxon>
        <taxon>Chitinophaga</taxon>
    </lineage>
</organism>
<feature type="domain" description="Radical SAM core" evidence="7">
    <location>
        <begin position="84"/>
        <end position="321"/>
    </location>
</feature>
<dbReference type="PANTHER" id="PTHR43787:SF3">
    <property type="entry name" value="ARYLSULFATASE REGULATORY PROTEIN"/>
    <property type="match status" value="1"/>
</dbReference>
<protein>
    <recommendedName>
        <fullName evidence="7">Radical SAM core domain-containing protein</fullName>
    </recommendedName>
</protein>
<proteinExistence type="predicted"/>
<dbReference type="SFLD" id="SFLDS00029">
    <property type="entry name" value="Radical_SAM"/>
    <property type="match status" value="1"/>
</dbReference>
<evidence type="ECO:0000256" key="5">
    <source>
        <dbReference type="ARBA" id="ARBA00023004"/>
    </source>
</evidence>
<dbReference type="EMBL" id="FRBL01000009">
    <property type="protein sequence ID" value="SHM62318.1"/>
    <property type="molecule type" value="Genomic_DNA"/>
</dbReference>
<dbReference type="PROSITE" id="PS51918">
    <property type="entry name" value="RADICAL_SAM"/>
    <property type="match status" value="1"/>
</dbReference>
<dbReference type="GO" id="GO:0016491">
    <property type="term" value="F:oxidoreductase activity"/>
    <property type="evidence" value="ECO:0007669"/>
    <property type="project" value="InterPro"/>
</dbReference>
<name>A0A1M7KAR2_9BACT</name>
<dbReference type="InterPro" id="IPR023885">
    <property type="entry name" value="4Fe4S-binding_SPASM_dom"/>
</dbReference>
<dbReference type="AlphaFoldDB" id="A0A1M7KAR2"/>